<evidence type="ECO:0008006" key="3">
    <source>
        <dbReference type="Google" id="ProtNLM"/>
    </source>
</evidence>
<dbReference type="EMBL" id="CP003653">
    <property type="protein sequence ID" value="AFZ35350.1"/>
    <property type="molecule type" value="Genomic_DNA"/>
</dbReference>
<reference evidence="2" key="1">
    <citation type="journal article" date="2013" name="Proc. Natl. Acad. Sci. U.S.A.">
        <title>Improving the coverage of the cyanobacterial phylum using diversity-driven genome sequencing.</title>
        <authorList>
            <person name="Shih P.M."/>
            <person name="Wu D."/>
            <person name="Latifi A."/>
            <person name="Axen S.D."/>
            <person name="Fewer D.P."/>
            <person name="Talla E."/>
            <person name="Calteau A."/>
            <person name="Cai F."/>
            <person name="Tandeau de Marsac N."/>
            <person name="Rippka R."/>
            <person name="Herdman M."/>
            <person name="Sivonen K."/>
            <person name="Coursin T."/>
            <person name="Laurent T."/>
            <person name="Goodwin L."/>
            <person name="Nolan M."/>
            <person name="Davenport K.W."/>
            <person name="Han C.S."/>
            <person name="Rubin E.M."/>
            <person name="Eisen J.A."/>
            <person name="Woyke T."/>
            <person name="Gugger M."/>
            <person name="Kerfeld C.A."/>
        </authorList>
    </citation>
    <scope>NUCLEOTIDE SEQUENCE [LARGE SCALE GENOMIC DNA]</scope>
    <source>
        <strain evidence="2">ATCC 29371 / PCC 7437</strain>
    </source>
</reference>
<dbReference type="HOGENOM" id="CLU_2107505_0_0_3"/>
<dbReference type="STRING" id="111780.Sta7437_1792"/>
<dbReference type="OrthoDB" id="461957at2"/>
<evidence type="ECO:0000313" key="1">
    <source>
        <dbReference type="EMBL" id="AFZ35350.1"/>
    </source>
</evidence>
<gene>
    <name evidence="1" type="ordered locus">Sta7437_1792</name>
</gene>
<evidence type="ECO:0000313" key="2">
    <source>
        <dbReference type="Proteomes" id="UP000010473"/>
    </source>
</evidence>
<keyword evidence="2" id="KW-1185">Reference proteome</keyword>
<name>K9XRW6_STAC7</name>
<protein>
    <recommendedName>
        <fullName evidence="3">PIN domain-containing protein</fullName>
    </recommendedName>
</protein>
<dbReference type="AlphaFoldDB" id="K9XRW6"/>
<dbReference type="KEGG" id="scs:Sta7437_1792"/>
<dbReference type="RefSeq" id="WP_015193021.1">
    <property type="nucleotide sequence ID" value="NC_019748.1"/>
</dbReference>
<organism evidence="1 2">
    <name type="scientific">Stanieria cyanosphaera (strain ATCC 29371 / PCC 7437)</name>
    <dbReference type="NCBI Taxonomy" id="111780"/>
    <lineage>
        <taxon>Bacteria</taxon>
        <taxon>Bacillati</taxon>
        <taxon>Cyanobacteriota</taxon>
        <taxon>Cyanophyceae</taxon>
        <taxon>Pleurocapsales</taxon>
        <taxon>Dermocarpellaceae</taxon>
        <taxon>Stanieria</taxon>
    </lineage>
</organism>
<accession>K9XRW6</accession>
<proteinExistence type="predicted"/>
<dbReference type="eggNOG" id="COG1487">
    <property type="taxonomic scope" value="Bacteria"/>
</dbReference>
<dbReference type="Proteomes" id="UP000010473">
    <property type="component" value="Chromosome"/>
</dbReference>
<sequence>MESQKKSNINSIESLDELKNIVTFLPLTSEVLSKAAELWATATTQEIPTADEKSLDVDIIICTQWQLLTEKYPGRYIAVATTNVKHLSYFTEAKQWQDKVFAIALLIIRKITLTF</sequence>